<keyword evidence="2" id="KW-0812">Transmembrane</keyword>
<keyword evidence="5" id="KW-1185">Reference proteome</keyword>
<reference evidence="4 5" key="1">
    <citation type="submission" date="2024-09" db="EMBL/GenBank/DDBJ databases">
        <authorList>
            <person name="Lee S.D."/>
        </authorList>
    </citation>
    <scope>NUCLEOTIDE SEQUENCE [LARGE SCALE GENOMIC DNA]</scope>
    <source>
        <strain evidence="4 5">N1-5</strain>
    </source>
</reference>
<evidence type="ECO:0000313" key="5">
    <source>
        <dbReference type="Proteomes" id="UP001592528"/>
    </source>
</evidence>
<evidence type="ECO:0000256" key="1">
    <source>
        <dbReference type="SAM" id="MobiDB-lite"/>
    </source>
</evidence>
<dbReference type="Proteomes" id="UP001592528">
    <property type="component" value="Unassembled WGS sequence"/>
</dbReference>
<keyword evidence="2" id="KW-0472">Membrane</keyword>
<feature type="domain" description="Thioredoxin-like fold" evidence="3">
    <location>
        <begin position="87"/>
        <end position="232"/>
    </location>
</feature>
<accession>A0ABV6ULH2</accession>
<feature type="region of interest" description="Disordered" evidence="1">
    <location>
        <begin position="277"/>
        <end position="309"/>
    </location>
</feature>
<proteinExistence type="predicted"/>
<evidence type="ECO:0000256" key="2">
    <source>
        <dbReference type="SAM" id="Phobius"/>
    </source>
</evidence>
<sequence>MKRSASKGKVPPVDGTKQDQVGAVSTGDTVRRSSTGRWVVAGIGVVAVFVAAGFVGALVRDHKAKTLSPPTTATGTKNLAVPVWGHAAVTLTVYEDMRDPASLAFAQQYDATLAQLVGSGAANVEYRELTGADAAHGGTGSLQAGNALGCAVDTSVDDFGKYRKVLLENQPADPTDDAYASNSKLISLARKVKALDTDVFRSCVDKGNHKVWVEDSQKDFTAAGYSGAPVLTMTTSGEASPAVPTVLIGNGAKATQQQLIDTVINAAKAAPLPSGAAVVTAPSSTGSADPSAGAAPSVPASASASPSAP</sequence>
<dbReference type="InterPro" id="IPR012336">
    <property type="entry name" value="Thioredoxin-like_fold"/>
</dbReference>
<dbReference type="InterPro" id="IPR036249">
    <property type="entry name" value="Thioredoxin-like_sf"/>
</dbReference>
<feature type="region of interest" description="Disordered" evidence="1">
    <location>
        <begin position="1"/>
        <end position="28"/>
    </location>
</feature>
<dbReference type="SUPFAM" id="SSF52833">
    <property type="entry name" value="Thioredoxin-like"/>
    <property type="match status" value="1"/>
</dbReference>
<protein>
    <submittedName>
        <fullName evidence="4">Thioredoxin domain-containing protein</fullName>
    </submittedName>
</protein>
<keyword evidence="2" id="KW-1133">Transmembrane helix</keyword>
<evidence type="ECO:0000313" key="4">
    <source>
        <dbReference type="EMBL" id="MFC1402301.1"/>
    </source>
</evidence>
<dbReference type="Pfam" id="PF13462">
    <property type="entry name" value="Thioredoxin_4"/>
    <property type="match status" value="1"/>
</dbReference>
<evidence type="ECO:0000259" key="3">
    <source>
        <dbReference type="Pfam" id="PF13462"/>
    </source>
</evidence>
<dbReference type="RefSeq" id="WP_051725880.1">
    <property type="nucleotide sequence ID" value="NZ_JBHEZZ010000006.1"/>
</dbReference>
<dbReference type="Gene3D" id="3.40.30.10">
    <property type="entry name" value="Glutaredoxin"/>
    <property type="match status" value="1"/>
</dbReference>
<comment type="caution">
    <text evidence="4">The sequence shown here is derived from an EMBL/GenBank/DDBJ whole genome shotgun (WGS) entry which is preliminary data.</text>
</comment>
<name>A0ABV6ULH2_9ACTN</name>
<organism evidence="4 5">
    <name type="scientific">Streptacidiphilus cavernicola</name>
    <dbReference type="NCBI Taxonomy" id="3342716"/>
    <lineage>
        <taxon>Bacteria</taxon>
        <taxon>Bacillati</taxon>
        <taxon>Actinomycetota</taxon>
        <taxon>Actinomycetes</taxon>
        <taxon>Kitasatosporales</taxon>
        <taxon>Streptomycetaceae</taxon>
        <taxon>Streptacidiphilus</taxon>
    </lineage>
</organism>
<dbReference type="EMBL" id="JBHEZZ010000006">
    <property type="protein sequence ID" value="MFC1402301.1"/>
    <property type="molecule type" value="Genomic_DNA"/>
</dbReference>
<gene>
    <name evidence="4" type="ORF">ACEZDJ_13500</name>
</gene>
<feature type="transmembrane region" description="Helical" evidence="2">
    <location>
        <begin position="38"/>
        <end position="59"/>
    </location>
</feature>